<protein>
    <submittedName>
        <fullName evidence="1">Uncharacterized protein</fullName>
    </submittedName>
</protein>
<sequence>MTHFLPGLKTSTVRKFQFHRKHEDVAYITQSWLIACLIHRVPFVPGNGKSRVTTGRQRREKCPSTVPVAYISRTRGFSLSPAVTRRRVCQADPGLSFVRTPVQPCLLGFTIGILIIKVSGEIPRDLNPLPLTSPEVVGGKERLTCKSHIRLGIGDAAQEGTCLAFELCLYRRV</sequence>
<accession>A0A9P0MWZ1</accession>
<reference evidence="1" key="1">
    <citation type="submission" date="2022-01" db="EMBL/GenBank/DDBJ databases">
        <authorList>
            <person name="King R."/>
        </authorList>
    </citation>
    <scope>NUCLEOTIDE SEQUENCE</scope>
</reference>
<proteinExistence type="predicted"/>
<gene>
    <name evidence="1" type="ORF">NEZAVI_LOCUS13717</name>
</gene>
<dbReference type="OrthoDB" id="10476458at2759"/>
<keyword evidence="2" id="KW-1185">Reference proteome</keyword>
<dbReference type="AlphaFoldDB" id="A0A9P0MWZ1"/>
<name>A0A9P0MWZ1_NEZVI</name>
<evidence type="ECO:0000313" key="2">
    <source>
        <dbReference type="Proteomes" id="UP001152798"/>
    </source>
</evidence>
<dbReference type="Proteomes" id="UP001152798">
    <property type="component" value="Chromosome 6"/>
</dbReference>
<evidence type="ECO:0000313" key="1">
    <source>
        <dbReference type="EMBL" id="CAH1405522.1"/>
    </source>
</evidence>
<organism evidence="1 2">
    <name type="scientific">Nezara viridula</name>
    <name type="common">Southern green stink bug</name>
    <name type="synonym">Cimex viridulus</name>
    <dbReference type="NCBI Taxonomy" id="85310"/>
    <lineage>
        <taxon>Eukaryota</taxon>
        <taxon>Metazoa</taxon>
        <taxon>Ecdysozoa</taxon>
        <taxon>Arthropoda</taxon>
        <taxon>Hexapoda</taxon>
        <taxon>Insecta</taxon>
        <taxon>Pterygota</taxon>
        <taxon>Neoptera</taxon>
        <taxon>Paraneoptera</taxon>
        <taxon>Hemiptera</taxon>
        <taxon>Heteroptera</taxon>
        <taxon>Panheteroptera</taxon>
        <taxon>Pentatomomorpha</taxon>
        <taxon>Pentatomoidea</taxon>
        <taxon>Pentatomidae</taxon>
        <taxon>Pentatominae</taxon>
        <taxon>Nezara</taxon>
    </lineage>
</organism>
<dbReference type="EMBL" id="OV725082">
    <property type="protein sequence ID" value="CAH1405522.1"/>
    <property type="molecule type" value="Genomic_DNA"/>
</dbReference>